<accession>A0A820T1C2</accession>
<dbReference type="AlphaFoldDB" id="A0A820T1C2"/>
<evidence type="ECO:0000313" key="2">
    <source>
        <dbReference type="Proteomes" id="UP000663881"/>
    </source>
</evidence>
<dbReference type="Proteomes" id="UP000663881">
    <property type="component" value="Unassembled WGS sequence"/>
</dbReference>
<comment type="caution">
    <text evidence="1">The sequence shown here is derived from an EMBL/GenBank/DDBJ whole genome shotgun (WGS) entry which is preliminary data.</text>
</comment>
<evidence type="ECO:0000313" key="1">
    <source>
        <dbReference type="EMBL" id="CAF4464769.1"/>
    </source>
</evidence>
<sequence length="48" mass="5580">MSSFVQRLLRSLDDNRGRRRDRTGSDVVTSFLIINGEYLRSGDNFDDE</sequence>
<dbReference type="EMBL" id="CAJOAY010037554">
    <property type="protein sequence ID" value="CAF4464769.1"/>
    <property type="molecule type" value="Genomic_DNA"/>
</dbReference>
<gene>
    <name evidence="1" type="ORF">OKA104_LOCUS54903</name>
</gene>
<reference evidence="1" key="1">
    <citation type="submission" date="2021-02" db="EMBL/GenBank/DDBJ databases">
        <authorList>
            <person name="Nowell W R."/>
        </authorList>
    </citation>
    <scope>NUCLEOTIDE SEQUENCE</scope>
</reference>
<proteinExistence type="predicted"/>
<protein>
    <submittedName>
        <fullName evidence="1">Uncharacterized protein</fullName>
    </submittedName>
</protein>
<feature type="non-terminal residue" evidence="1">
    <location>
        <position position="48"/>
    </location>
</feature>
<name>A0A820T1C2_9BILA</name>
<organism evidence="1 2">
    <name type="scientific">Adineta steineri</name>
    <dbReference type="NCBI Taxonomy" id="433720"/>
    <lineage>
        <taxon>Eukaryota</taxon>
        <taxon>Metazoa</taxon>
        <taxon>Spiralia</taxon>
        <taxon>Gnathifera</taxon>
        <taxon>Rotifera</taxon>
        <taxon>Eurotatoria</taxon>
        <taxon>Bdelloidea</taxon>
        <taxon>Adinetida</taxon>
        <taxon>Adinetidae</taxon>
        <taxon>Adineta</taxon>
    </lineage>
</organism>